<dbReference type="Pfam" id="PF00704">
    <property type="entry name" value="Glyco_hydro_18"/>
    <property type="match status" value="1"/>
</dbReference>
<dbReference type="EMBL" id="CP062796">
    <property type="protein sequence ID" value="QUL98319.1"/>
    <property type="molecule type" value="Genomic_DNA"/>
</dbReference>
<dbReference type="InterPro" id="IPR001223">
    <property type="entry name" value="Glyco_hydro18_cat"/>
</dbReference>
<dbReference type="InterPro" id="IPR011583">
    <property type="entry name" value="Chitinase_II/V-like_cat"/>
</dbReference>
<dbReference type="AlphaFoldDB" id="A0AAT9LB64"/>
<reference evidence="3" key="2">
    <citation type="journal article" date="2023" name="Biology">
        <title>Prokaryotic Life Associated with Coal-Fire Gas Vents Revealed by Metagenomics.</title>
        <authorList>
            <person name="Kadnikov V.V."/>
            <person name="Mardanov A.V."/>
            <person name="Beletsky A.V."/>
            <person name="Karnachuk O.V."/>
            <person name="Ravin N.V."/>
        </authorList>
    </citation>
    <scope>NUCLEOTIDE SEQUENCE</scope>
    <source>
        <strain evidence="3">Bu02</strain>
    </source>
</reference>
<sequence>MSFLRRNDYSGWTLRDKDRFPRGRRYIQKAIFALALLFCIASRASATSPDATPQSSSASVSPQAKVTVLLDRLPIRFPTEPYLDDGVTMVPLRALAESLGVTVEWDATTSEAICSRDGVSIRLKIGENVARYNDTEYPLPRPVALVSGNTVVPLRFFSEIMGYTVSWEEDTRTVLVSSPKRPSEIWGFYALGSLTYSSWQDLFGDKYPYVSEKPPASEMAGIFLGWFAVNRDGTVVSSGHPSGFSKPDGWPAVLLQSRLRGLECFAMVFAENENGSLSSLIRDPVARQNLAYSVAAATWEYDGVLIDFEGLGRDETSRDSEKEGMNAFIDSLKGFIGEKPLAVALPPLNGSFKGYDHKHIGEKADFIVLMAYAYEDPKSPSPTAPWDKVDEAIRMEKEVVPGNKILLGIPAYGTLYKVSSDGSTLQSRPAAKDNLGRSVPASGEPTTTSGPSTGDPSGKSLSGVPAGESPEATEPIFKPEYSCEYLEWKEGEVTYRAFVETRASLEARLLLASRYGLRGTAVWRLGILPEGWWESVTSVAVPKRPQ</sequence>
<dbReference type="Gene3D" id="3.10.50.10">
    <property type="match status" value="1"/>
</dbReference>
<organism evidence="3">
    <name type="scientific">Candidatus Fermentithermobacillus carboniphilus</name>
    <dbReference type="NCBI Taxonomy" id="3085328"/>
    <lineage>
        <taxon>Bacteria</taxon>
        <taxon>Bacillati</taxon>
        <taxon>Bacillota</taxon>
        <taxon>Candidatus Fermentithermobacillia</taxon>
        <taxon>Candidatus Fermentithermobacillales</taxon>
        <taxon>Candidatus Fermentithermobacillaceae</taxon>
        <taxon>Candidatus Fermentithermobacillus</taxon>
    </lineage>
</organism>
<dbReference type="PANTHER" id="PTHR46066">
    <property type="entry name" value="CHITINASE DOMAIN-CONTAINING PROTEIN 1 FAMILY MEMBER"/>
    <property type="match status" value="1"/>
</dbReference>
<dbReference type="SUPFAM" id="SSF51445">
    <property type="entry name" value="(Trans)glycosidases"/>
    <property type="match status" value="1"/>
</dbReference>
<gene>
    <name evidence="3" type="ORF">IMF26_09880</name>
</gene>
<dbReference type="InterPro" id="IPR017853">
    <property type="entry name" value="GH"/>
</dbReference>
<dbReference type="KEGG" id="fcz:IMF26_09880"/>
<dbReference type="Gene3D" id="3.20.20.80">
    <property type="entry name" value="Glycosidases"/>
    <property type="match status" value="1"/>
</dbReference>
<dbReference type="GO" id="GO:0008061">
    <property type="term" value="F:chitin binding"/>
    <property type="evidence" value="ECO:0007669"/>
    <property type="project" value="InterPro"/>
</dbReference>
<evidence type="ECO:0000256" key="1">
    <source>
        <dbReference type="SAM" id="MobiDB-lite"/>
    </source>
</evidence>
<evidence type="ECO:0000313" key="3">
    <source>
        <dbReference type="EMBL" id="QUL98319.1"/>
    </source>
</evidence>
<feature type="region of interest" description="Disordered" evidence="1">
    <location>
        <begin position="426"/>
        <end position="474"/>
    </location>
</feature>
<evidence type="ECO:0000259" key="2">
    <source>
        <dbReference type="SMART" id="SM00636"/>
    </source>
</evidence>
<dbReference type="Pfam" id="PF07833">
    <property type="entry name" value="Cu_amine_oxidN1"/>
    <property type="match status" value="1"/>
</dbReference>
<name>A0AAT9LB64_9FIRM</name>
<protein>
    <recommendedName>
        <fullName evidence="2">Chitinase II/V-like catalytic domain-containing protein</fullName>
    </recommendedName>
</protein>
<dbReference type="SMART" id="SM00636">
    <property type="entry name" value="Glyco_18"/>
    <property type="match status" value="1"/>
</dbReference>
<accession>A0AAT9LB64</accession>
<dbReference type="InterPro" id="IPR012854">
    <property type="entry name" value="Cu_amine_oxidase-like_N"/>
</dbReference>
<dbReference type="Gene3D" id="3.30.457.10">
    <property type="entry name" value="Copper amine oxidase-like, N-terminal domain"/>
    <property type="match status" value="1"/>
</dbReference>
<proteinExistence type="predicted"/>
<feature type="compositionally biased region" description="Low complexity" evidence="1">
    <location>
        <begin position="440"/>
        <end position="458"/>
    </location>
</feature>
<dbReference type="InterPro" id="IPR036582">
    <property type="entry name" value="Mao_N_sf"/>
</dbReference>
<dbReference type="PANTHER" id="PTHR46066:SF2">
    <property type="entry name" value="CHITINASE DOMAIN-CONTAINING PROTEIN 1"/>
    <property type="match status" value="1"/>
</dbReference>
<dbReference type="GO" id="GO:0005975">
    <property type="term" value="P:carbohydrate metabolic process"/>
    <property type="evidence" value="ECO:0007669"/>
    <property type="project" value="InterPro"/>
</dbReference>
<feature type="domain" description="Chitinase II/V-like catalytic" evidence="2">
    <location>
        <begin position="158"/>
        <end position="528"/>
    </location>
</feature>
<dbReference type="SUPFAM" id="SSF55383">
    <property type="entry name" value="Copper amine oxidase, domain N"/>
    <property type="match status" value="1"/>
</dbReference>
<dbReference type="InterPro" id="IPR029070">
    <property type="entry name" value="Chitinase_insertion_sf"/>
</dbReference>
<reference evidence="3" key="1">
    <citation type="submission" date="2020-10" db="EMBL/GenBank/DDBJ databases">
        <authorList>
            <person name="Kadnikov V."/>
            <person name="Beletsky A.V."/>
            <person name="Mardanov A.V."/>
            <person name="Karnachuk O.V."/>
            <person name="Ravin N.V."/>
        </authorList>
    </citation>
    <scope>NUCLEOTIDE SEQUENCE</scope>
    <source>
        <strain evidence="3">Bu02</strain>
    </source>
</reference>